<evidence type="ECO:0000256" key="1">
    <source>
        <dbReference type="ARBA" id="ARBA00001946"/>
    </source>
</evidence>
<comment type="subcellular location">
    <subcellularLocation>
        <location evidence="2">Mitochondrion matrix</location>
    </subcellularLocation>
</comment>
<dbReference type="STRING" id="6945.B7Q158"/>
<evidence type="ECO:0000259" key="16">
    <source>
        <dbReference type="Pfam" id="PF21171"/>
    </source>
</evidence>
<dbReference type="GO" id="GO:0004535">
    <property type="term" value="F:poly(A)-specific ribonuclease activity"/>
    <property type="evidence" value="ECO:0007669"/>
    <property type="project" value="UniProtKB-ARBA"/>
</dbReference>
<dbReference type="Proteomes" id="UP000001555">
    <property type="component" value="Unassembled WGS sequence"/>
</dbReference>
<dbReference type="GO" id="GO:0005759">
    <property type="term" value="C:mitochondrial matrix"/>
    <property type="evidence" value="ECO:0007669"/>
    <property type="project" value="UniProtKB-SubCell"/>
</dbReference>
<keyword evidence="11" id="KW-0496">Mitochondrion</keyword>
<dbReference type="GO" id="GO:0006397">
    <property type="term" value="P:mRNA processing"/>
    <property type="evidence" value="ECO:0007669"/>
    <property type="project" value="UniProtKB-KW"/>
</dbReference>
<dbReference type="PANTHER" id="PTHR12121">
    <property type="entry name" value="CARBON CATABOLITE REPRESSOR PROTEIN 4"/>
    <property type="match status" value="1"/>
</dbReference>
<reference evidence="18" key="2">
    <citation type="submission" date="2020-05" db="UniProtKB">
        <authorList>
            <consortium name="EnsemblMetazoa"/>
        </authorList>
    </citation>
    <scope>IDENTIFICATION</scope>
    <source>
        <strain evidence="18">wikel</strain>
    </source>
</reference>
<evidence type="ECO:0000259" key="15">
    <source>
        <dbReference type="Pfam" id="PF03372"/>
    </source>
</evidence>
<organism>
    <name type="scientific">Ixodes scapularis</name>
    <name type="common">Black-legged tick</name>
    <name type="synonym">Deer tick</name>
    <dbReference type="NCBI Taxonomy" id="6945"/>
    <lineage>
        <taxon>Eukaryota</taxon>
        <taxon>Metazoa</taxon>
        <taxon>Ecdysozoa</taxon>
        <taxon>Arthropoda</taxon>
        <taxon>Chelicerata</taxon>
        <taxon>Arachnida</taxon>
        <taxon>Acari</taxon>
        <taxon>Parasitiformes</taxon>
        <taxon>Ixodida</taxon>
        <taxon>Ixodoidea</taxon>
        <taxon>Ixodidae</taxon>
        <taxon>Ixodinae</taxon>
        <taxon>Ixodes</taxon>
    </lineage>
</organism>
<evidence type="ECO:0000256" key="14">
    <source>
        <dbReference type="SAM" id="MobiDB-lite"/>
    </source>
</evidence>
<dbReference type="AlphaFoldDB" id="B7Q158"/>
<evidence type="ECO:0000256" key="2">
    <source>
        <dbReference type="ARBA" id="ARBA00004305"/>
    </source>
</evidence>
<evidence type="ECO:0000256" key="8">
    <source>
        <dbReference type="ARBA" id="ARBA00022839"/>
    </source>
</evidence>
<dbReference type="FunCoup" id="B7Q158">
    <property type="interactions" value="1819"/>
</dbReference>
<keyword evidence="8" id="KW-0269">Exonuclease</keyword>
<dbReference type="GO" id="GO:0000288">
    <property type="term" value="P:nuclear-transcribed mRNA catabolic process, deadenylation-dependent decay"/>
    <property type="evidence" value="ECO:0000318"/>
    <property type="project" value="GO_Central"/>
</dbReference>
<dbReference type="EMBL" id="ABJB011087999">
    <property type="status" value="NOT_ANNOTATED_CDS"/>
    <property type="molecule type" value="Genomic_DNA"/>
</dbReference>
<dbReference type="InterPro" id="IPR048821">
    <property type="entry name" value="PDE12-like_N"/>
</dbReference>
<dbReference type="InterPro" id="IPR050410">
    <property type="entry name" value="CCR4/nocturin_mRNA_transcr"/>
</dbReference>
<dbReference type="InterPro" id="IPR005135">
    <property type="entry name" value="Endo/exonuclease/phosphatase"/>
</dbReference>
<name>B7Q158_IXOSC</name>
<evidence type="ECO:0000256" key="12">
    <source>
        <dbReference type="ARBA" id="ARBA00072755"/>
    </source>
</evidence>
<reference evidence="17 19" key="1">
    <citation type="submission" date="2008-03" db="EMBL/GenBank/DDBJ databases">
        <title>Annotation of Ixodes scapularis.</title>
        <authorList>
            <consortium name="Ixodes scapularis Genome Project Consortium"/>
            <person name="Caler E."/>
            <person name="Hannick L.I."/>
            <person name="Bidwell S."/>
            <person name="Joardar V."/>
            <person name="Thiagarajan M."/>
            <person name="Amedeo P."/>
            <person name="Galinsky K.J."/>
            <person name="Schobel S."/>
            <person name="Inman J."/>
            <person name="Hostetler J."/>
            <person name="Miller J."/>
            <person name="Hammond M."/>
            <person name="Megy K."/>
            <person name="Lawson D."/>
            <person name="Kodira C."/>
            <person name="Sutton G."/>
            <person name="Meyer J."/>
            <person name="Hill C.A."/>
            <person name="Birren B."/>
            <person name="Nene V."/>
            <person name="Collins F."/>
            <person name="Alarcon-Chaidez F."/>
            <person name="Wikel S."/>
            <person name="Strausberg R."/>
        </authorList>
    </citation>
    <scope>NUCLEOTIDE SEQUENCE [LARGE SCALE GENOMIC DNA]</scope>
    <source>
        <strain evidence="19">Wikel</strain>
        <strain evidence="17">Wikel colony</strain>
    </source>
</reference>
<dbReference type="OrthoDB" id="412787at2759"/>
<feature type="domain" description="Endonuclease/exonuclease/phosphatase" evidence="15">
    <location>
        <begin position="224"/>
        <end position="532"/>
    </location>
</feature>
<dbReference type="PaxDb" id="6945-B7Q158"/>
<evidence type="ECO:0000256" key="9">
    <source>
        <dbReference type="ARBA" id="ARBA00022842"/>
    </source>
</evidence>
<evidence type="ECO:0000313" key="18">
    <source>
        <dbReference type="EnsemblMetazoa" id="ISCW020142-PA"/>
    </source>
</evidence>
<evidence type="ECO:0000256" key="7">
    <source>
        <dbReference type="ARBA" id="ARBA00022801"/>
    </source>
</evidence>
<keyword evidence="3" id="KW-0597">Phosphoprotein</keyword>
<keyword evidence="9" id="KW-0460">Magnesium</keyword>
<dbReference type="GO" id="GO:0005739">
    <property type="term" value="C:mitochondrion"/>
    <property type="evidence" value="ECO:0000318"/>
    <property type="project" value="GO_Central"/>
</dbReference>
<gene>
    <name evidence="18" type="primary">8034368</name>
    <name evidence="17" type="ORF">IscW_ISCW020142</name>
</gene>
<dbReference type="Gene3D" id="3.60.10.10">
    <property type="entry name" value="Endonuclease/exonuclease/phosphatase"/>
    <property type="match status" value="1"/>
</dbReference>
<dbReference type="Pfam" id="PF21171">
    <property type="entry name" value="PDE12-like_N"/>
    <property type="match status" value="1"/>
</dbReference>
<dbReference type="VEuPathDB" id="VectorBase:ISCW020142"/>
<dbReference type="EnsemblMetazoa" id="ISCW020142-RA">
    <property type="protein sequence ID" value="ISCW020142-PA"/>
    <property type="gene ID" value="ISCW020142"/>
</dbReference>
<dbReference type="Pfam" id="PF03372">
    <property type="entry name" value="Exo_endo_phos"/>
    <property type="match status" value="1"/>
</dbReference>
<evidence type="ECO:0000256" key="10">
    <source>
        <dbReference type="ARBA" id="ARBA00022946"/>
    </source>
</evidence>
<evidence type="ECO:0000313" key="17">
    <source>
        <dbReference type="EMBL" id="EEC12580.1"/>
    </source>
</evidence>
<feature type="non-terminal residue" evidence="17">
    <location>
        <position position="1"/>
    </location>
</feature>
<proteinExistence type="predicted"/>
<dbReference type="EMBL" id="DS835908">
    <property type="protein sequence ID" value="EEC12580.1"/>
    <property type="molecule type" value="Genomic_DNA"/>
</dbReference>
<feature type="region of interest" description="Disordered" evidence="14">
    <location>
        <begin position="24"/>
        <end position="50"/>
    </location>
</feature>
<dbReference type="GO" id="GO:0046872">
    <property type="term" value="F:metal ion binding"/>
    <property type="evidence" value="ECO:0007669"/>
    <property type="project" value="UniProtKB-KW"/>
</dbReference>
<dbReference type="SUPFAM" id="SSF56219">
    <property type="entry name" value="DNase I-like"/>
    <property type="match status" value="1"/>
</dbReference>
<dbReference type="InterPro" id="IPR036691">
    <property type="entry name" value="Endo/exonu/phosph_ase_sf"/>
</dbReference>
<evidence type="ECO:0000256" key="6">
    <source>
        <dbReference type="ARBA" id="ARBA00022723"/>
    </source>
</evidence>
<dbReference type="VEuPathDB" id="VectorBase:ISCI020142"/>
<keyword evidence="6" id="KW-0479">Metal-binding</keyword>
<feature type="domain" description="2',5'-phosphodiesterase 12-like N-terminal" evidence="16">
    <location>
        <begin position="93"/>
        <end position="196"/>
    </location>
</feature>
<comment type="cofactor">
    <cofactor evidence="1">
        <name>Mg(2+)</name>
        <dbReference type="ChEBI" id="CHEBI:18420"/>
    </cofactor>
</comment>
<keyword evidence="4" id="KW-0507">mRNA processing</keyword>
<evidence type="ECO:0000256" key="13">
    <source>
        <dbReference type="ARBA" id="ARBA00083541"/>
    </source>
</evidence>
<accession>B7Q158</accession>
<evidence type="ECO:0000256" key="11">
    <source>
        <dbReference type="ARBA" id="ARBA00023128"/>
    </source>
</evidence>
<dbReference type="KEGG" id="isc:8034368"/>
<dbReference type="HOGENOM" id="CLU_016428_7_2_1"/>
<keyword evidence="7 17" id="KW-0378">Hydrolase</keyword>
<keyword evidence="19" id="KW-1185">Reference proteome</keyword>
<sequence>NFNRSSTEQVGSVLARIALNISSREEKKVRRKKQKQKDDNASGDPQDSPTELAVCLEYEGRSVPADATNYVAWKDGSILQIGQQRYSIAVNTPTIKNARLPKVIMAGFPVHPQVELENADLYDCKAIWYKSTLRGEHFPIDEVRRTHNKSFFNTHECSLSITPTVGDIGRYLFVILTPCVGEKQGMPVEVVSTTTVTTGPEYCPFDSRHCFTASYTDPGKFRCMSYNLLADAYADSKFAKTVLFSYCPEHALDIAYRKQLLIKEILGYKTDLMFLQEVDRRMFSQDLEPILRSHGYCGSYTEKKSPMAEGVACFFRGCKFRAVDGCSKLLSSALVDEPALADIKHKIAENARLLARFVSRPTAFQVLLLEPLEKPGRLLLVANTHLYYHPDSDHIRLLQAYCCIRLLEWLRREYSERFGVVPAVIFAGDFNSCPAFGVYQLLTSGSVSEDCEDWCSNADEAVSGLRAVQKIPLASACGVPVYTNYTPNFKGCLDYIFYDYEQLLREEMVPMPLQEEIEKHEGLPSILFPSDHVAQVATLRWV</sequence>
<evidence type="ECO:0000256" key="3">
    <source>
        <dbReference type="ARBA" id="ARBA00022553"/>
    </source>
</evidence>
<evidence type="ECO:0000313" key="19">
    <source>
        <dbReference type="Proteomes" id="UP000001555"/>
    </source>
</evidence>
<evidence type="ECO:0000256" key="4">
    <source>
        <dbReference type="ARBA" id="ARBA00022664"/>
    </source>
</evidence>
<protein>
    <recommendedName>
        <fullName evidence="12">2',5'-phosphodiesterase 12</fullName>
    </recommendedName>
    <alternativeName>
        <fullName evidence="13">Mitochondrial deadenylase</fullName>
    </alternativeName>
</protein>
<dbReference type="VEuPathDB" id="VectorBase:ISCP_000942"/>
<dbReference type="GO" id="GO:0000175">
    <property type="term" value="F:3'-5'-RNA exonuclease activity"/>
    <property type="evidence" value="ECO:0000318"/>
    <property type="project" value="GO_Central"/>
</dbReference>
<dbReference type="PANTHER" id="PTHR12121:SF37">
    <property type="entry name" value="2',5'-PHOSPHODIESTERASE 12"/>
    <property type="match status" value="1"/>
</dbReference>
<evidence type="ECO:0000256" key="5">
    <source>
        <dbReference type="ARBA" id="ARBA00022722"/>
    </source>
</evidence>
<keyword evidence="5" id="KW-0540">Nuclease</keyword>
<dbReference type="FunFam" id="3.60.10.10:FF:000018">
    <property type="entry name" value="2',5'-phosphodiesterase 12"/>
    <property type="match status" value="1"/>
</dbReference>
<keyword evidence="10" id="KW-0809">Transit peptide</keyword>